<evidence type="ECO:0000256" key="1">
    <source>
        <dbReference type="SAM" id="Phobius"/>
    </source>
</evidence>
<keyword evidence="1" id="KW-0812">Transmembrane</keyword>
<keyword evidence="1" id="KW-0472">Membrane</keyword>
<proteinExistence type="predicted"/>
<organism evidence="2 3">
    <name type="scientific">Alkalihalobacterium chitinilyticum</name>
    <dbReference type="NCBI Taxonomy" id="2980103"/>
    <lineage>
        <taxon>Bacteria</taxon>
        <taxon>Bacillati</taxon>
        <taxon>Bacillota</taxon>
        <taxon>Bacilli</taxon>
        <taxon>Bacillales</taxon>
        <taxon>Bacillaceae</taxon>
        <taxon>Alkalihalobacterium</taxon>
    </lineage>
</organism>
<evidence type="ECO:0000313" key="3">
    <source>
        <dbReference type="Proteomes" id="UP001148125"/>
    </source>
</evidence>
<protein>
    <recommendedName>
        <fullName evidence="4">DUF998 domain-containing protein</fullName>
    </recommendedName>
</protein>
<keyword evidence="3" id="KW-1185">Reference proteome</keyword>
<reference evidence="2" key="1">
    <citation type="submission" date="2024-05" db="EMBL/GenBank/DDBJ databases">
        <title>Alkalihalobacillus sp. strain MEB203 novel alkaliphilic bacterium from Lonar Lake, India.</title>
        <authorList>
            <person name="Joshi A."/>
            <person name="Thite S."/>
            <person name="Mengade P."/>
        </authorList>
    </citation>
    <scope>NUCLEOTIDE SEQUENCE</scope>
    <source>
        <strain evidence="2">MEB 203</strain>
    </source>
</reference>
<evidence type="ECO:0000313" key="2">
    <source>
        <dbReference type="EMBL" id="MDE5413958.1"/>
    </source>
</evidence>
<evidence type="ECO:0008006" key="4">
    <source>
        <dbReference type="Google" id="ProtNLM"/>
    </source>
</evidence>
<accession>A0ABT5VES7</accession>
<feature type="transmembrane region" description="Helical" evidence="1">
    <location>
        <begin position="152"/>
        <end position="169"/>
    </location>
</feature>
<name>A0ABT5VES7_9BACI</name>
<dbReference type="Proteomes" id="UP001148125">
    <property type="component" value="Unassembled WGS sequence"/>
</dbReference>
<feature type="transmembrane region" description="Helical" evidence="1">
    <location>
        <begin position="6"/>
        <end position="23"/>
    </location>
</feature>
<sequence>MISSLIGMFYTIAIGFSIGGLMISRRMMPTRLQVFLVTLFFAFAVYIGIVISRLFEKVIALQFIEILVGLVVLATIALAFINFHPMMGYFHQQSRVLWGILFLLFFLFGMEWTIREASIWLHFVSIGFFYFSILIGQLIQYEVLQKIWRVEYVSYLPLVYLLLIAIFKIF</sequence>
<gene>
    <name evidence="2" type="ORF">N7Z68_11245</name>
</gene>
<feature type="transmembrane region" description="Helical" evidence="1">
    <location>
        <begin position="61"/>
        <end position="83"/>
    </location>
</feature>
<feature type="transmembrane region" description="Helical" evidence="1">
    <location>
        <begin position="120"/>
        <end position="140"/>
    </location>
</feature>
<feature type="transmembrane region" description="Helical" evidence="1">
    <location>
        <begin position="35"/>
        <end position="55"/>
    </location>
</feature>
<dbReference type="EMBL" id="JAOTPO010000006">
    <property type="protein sequence ID" value="MDE5413958.1"/>
    <property type="molecule type" value="Genomic_DNA"/>
</dbReference>
<dbReference type="RefSeq" id="WP_275118568.1">
    <property type="nucleotide sequence ID" value="NZ_JAOTPO010000006.1"/>
</dbReference>
<feature type="transmembrane region" description="Helical" evidence="1">
    <location>
        <begin position="95"/>
        <end position="114"/>
    </location>
</feature>
<keyword evidence="1" id="KW-1133">Transmembrane helix</keyword>
<comment type="caution">
    <text evidence="2">The sequence shown here is derived from an EMBL/GenBank/DDBJ whole genome shotgun (WGS) entry which is preliminary data.</text>
</comment>